<dbReference type="Proteomes" id="UP001222325">
    <property type="component" value="Unassembled WGS sequence"/>
</dbReference>
<dbReference type="InterPro" id="IPR003615">
    <property type="entry name" value="HNH_nuc"/>
</dbReference>
<dbReference type="AlphaFoldDB" id="A0AAD6U4U8"/>
<gene>
    <name evidence="2" type="ORF">B0H15DRAFT_923519</name>
</gene>
<evidence type="ECO:0000313" key="2">
    <source>
        <dbReference type="EMBL" id="KAJ7084830.1"/>
    </source>
</evidence>
<comment type="caution">
    <text evidence="2">The sequence shown here is derived from an EMBL/GenBank/DDBJ whole genome shotgun (WGS) entry which is preliminary data.</text>
</comment>
<evidence type="ECO:0000259" key="1">
    <source>
        <dbReference type="Pfam" id="PF13391"/>
    </source>
</evidence>
<evidence type="ECO:0000313" key="3">
    <source>
        <dbReference type="Proteomes" id="UP001222325"/>
    </source>
</evidence>
<proteinExistence type="predicted"/>
<protein>
    <recommendedName>
        <fullName evidence="1">HNH nuclease domain-containing protein</fullName>
    </recommendedName>
</protein>
<reference evidence="2" key="1">
    <citation type="submission" date="2023-03" db="EMBL/GenBank/DDBJ databases">
        <title>Massive genome expansion in bonnet fungi (Mycena s.s.) driven by repeated elements and novel gene families across ecological guilds.</title>
        <authorList>
            <consortium name="Lawrence Berkeley National Laboratory"/>
            <person name="Harder C.B."/>
            <person name="Miyauchi S."/>
            <person name="Viragh M."/>
            <person name="Kuo A."/>
            <person name="Thoen E."/>
            <person name="Andreopoulos B."/>
            <person name="Lu D."/>
            <person name="Skrede I."/>
            <person name="Drula E."/>
            <person name="Henrissat B."/>
            <person name="Morin E."/>
            <person name="Kohler A."/>
            <person name="Barry K."/>
            <person name="LaButti K."/>
            <person name="Morin E."/>
            <person name="Salamov A."/>
            <person name="Lipzen A."/>
            <person name="Mereny Z."/>
            <person name="Hegedus B."/>
            <person name="Baldrian P."/>
            <person name="Stursova M."/>
            <person name="Weitz H."/>
            <person name="Taylor A."/>
            <person name="Grigoriev I.V."/>
            <person name="Nagy L.G."/>
            <person name="Martin F."/>
            <person name="Kauserud H."/>
        </authorList>
    </citation>
    <scope>NUCLEOTIDE SEQUENCE</scope>
    <source>
        <strain evidence="2">CBHHK173m</strain>
    </source>
</reference>
<dbReference type="EMBL" id="JARJCN010000036">
    <property type="protein sequence ID" value="KAJ7084830.1"/>
    <property type="molecule type" value="Genomic_DNA"/>
</dbReference>
<organism evidence="2 3">
    <name type="scientific">Mycena belliarum</name>
    <dbReference type="NCBI Taxonomy" id="1033014"/>
    <lineage>
        <taxon>Eukaryota</taxon>
        <taxon>Fungi</taxon>
        <taxon>Dikarya</taxon>
        <taxon>Basidiomycota</taxon>
        <taxon>Agaricomycotina</taxon>
        <taxon>Agaricomycetes</taxon>
        <taxon>Agaricomycetidae</taxon>
        <taxon>Agaricales</taxon>
        <taxon>Marasmiineae</taxon>
        <taxon>Mycenaceae</taxon>
        <taxon>Mycena</taxon>
    </lineage>
</organism>
<dbReference type="Pfam" id="PF13391">
    <property type="entry name" value="HNH_2"/>
    <property type="match status" value="1"/>
</dbReference>
<sequence length="390" mass="42930">MTTWDGLKSEFLGTVHLDHNGASLWQYLLSAEQAALENAPASAGPKYNDPLIGVRVLGFLLQDLWQHQSHSFGLIPYHRLCVEIASCLSPHRVIVGSKGEAQAQNAKIYELGLLYRNHLMRVFRLDGGPLPADSDHPSRPFFAGVRQRIIQNMKMPTTTPTARKHALLRDGYRCVVTGAFDYESCKLHPELRARATATKAARTPLDCAHIFSESAQRGDHKLDYGRGASAMAILTMFGFTNSAENLVGGNVEKHFNILTMAENLHRLFDRMEFWFEEVIGEANTYKICAADPDFFDVLGAPPQRVTFTVDPDVVTACEAQGRPVPALPSPSVLAIRAACSRVAHMAGAAEHADRILRDLEHISVMAEDGTTAELFASRLLQSMPTVRVGA</sequence>
<feature type="domain" description="HNH nuclease" evidence="1">
    <location>
        <begin position="174"/>
        <end position="275"/>
    </location>
</feature>
<accession>A0AAD6U4U8</accession>
<keyword evidence="3" id="KW-1185">Reference proteome</keyword>
<name>A0AAD6U4U8_9AGAR</name>